<feature type="domain" description="PTS EIIA type-2" evidence="10">
    <location>
        <begin position="6"/>
        <end position="152"/>
    </location>
</feature>
<feature type="transmembrane region" description="Helical" evidence="9">
    <location>
        <begin position="618"/>
        <end position="638"/>
    </location>
</feature>
<keyword evidence="7" id="KW-0406">Ion transport</keyword>
<dbReference type="PANTHER" id="PTHR11453:SF127">
    <property type="entry name" value="SOLUTE CARRIER FAMILY 4 MEMBER 11"/>
    <property type="match status" value="1"/>
</dbReference>
<dbReference type="GO" id="GO:0005452">
    <property type="term" value="F:solute:inorganic anion antiporter activity"/>
    <property type="evidence" value="ECO:0007669"/>
    <property type="project" value="InterPro"/>
</dbReference>
<feature type="transmembrane region" description="Helical" evidence="9">
    <location>
        <begin position="645"/>
        <end position="665"/>
    </location>
</feature>
<evidence type="ECO:0000256" key="1">
    <source>
        <dbReference type="ARBA" id="ARBA00004651"/>
    </source>
</evidence>
<dbReference type="Pfam" id="PF00359">
    <property type="entry name" value="PTS_EIIA_2"/>
    <property type="match status" value="1"/>
</dbReference>
<dbReference type="KEGG" id="rml:FF011L_06760"/>
<dbReference type="GO" id="GO:0006820">
    <property type="term" value="P:monoatomic anion transport"/>
    <property type="evidence" value="ECO:0007669"/>
    <property type="project" value="InterPro"/>
</dbReference>
<feature type="transmembrane region" description="Helical" evidence="9">
    <location>
        <begin position="320"/>
        <end position="338"/>
    </location>
</feature>
<dbReference type="AlphaFoldDB" id="A0A517MAM7"/>
<feature type="transmembrane region" description="Helical" evidence="9">
    <location>
        <begin position="204"/>
        <end position="226"/>
    </location>
</feature>
<comment type="subcellular location">
    <subcellularLocation>
        <location evidence="1">Cell membrane</location>
        <topology evidence="1">Multi-pass membrane protein</topology>
    </subcellularLocation>
</comment>
<feature type="transmembrane region" description="Helical" evidence="9">
    <location>
        <begin position="392"/>
        <end position="412"/>
    </location>
</feature>
<feature type="transmembrane region" description="Helical" evidence="9">
    <location>
        <begin position="358"/>
        <end position="380"/>
    </location>
</feature>
<evidence type="ECO:0000313" key="11">
    <source>
        <dbReference type="EMBL" id="QDS91940.1"/>
    </source>
</evidence>
<dbReference type="GO" id="GO:0005886">
    <property type="term" value="C:plasma membrane"/>
    <property type="evidence" value="ECO:0007669"/>
    <property type="project" value="UniProtKB-SubCell"/>
</dbReference>
<dbReference type="InterPro" id="IPR003020">
    <property type="entry name" value="HCO3_transpt_euk"/>
</dbReference>
<evidence type="ECO:0000256" key="3">
    <source>
        <dbReference type="ARBA" id="ARBA00022448"/>
    </source>
</evidence>
<keyword evidence="6 9" id="KW-1133">Transmembrane helix</keyword>
<feature type="transmembrane region" description="Helical" evidence="9">
    <location>
        <begin position="289"/>
        <end position="308"/>
    </location>
</feature>
<evidence type="ECO:0000259" key="10">
    <source>
        <dbReference type="PROSITE" id="PS51094"/>
    </source>
</evidence>
<keyword evidence="8 9" id="KW-0472">Membrane</keyword>
<dbReference type="InterPro" id="IPR011531">
    <property type="entry name" value="HCO3_transpt-like_TM_dom"/>
</dbReference>
<keyword evidence="5 9" id="KW-0812">Transmembrane</keyword>
<accession>A0A517MAM7</accession>
<dbReference type="FunFam" id="1.10.287.570:FF:000001">
    <property type="entry name" value="Anion exchange protein"/>
    <property type="match status" value="1"/>
</dbReference>
<dbReference type="SUPFAM" id="SSF55804">
    <property type="entry name" value="Phoshotransferase/anion transport protein"/>
    <property type="match status" value="1"/>
</dbReference>
<feature type="transmembrane region" description="Helical" evidence="9">
    <location>
        <begin position="572"/>
        <end position="591"/>
    </location>
</feature>
<protein>
    <submittedName>
        <fullName evidence="11">PTS system fructose-specific EIIABC component</fullName>
    </submittedName>
</protein>
<dbReference type="GO" id="GO:0050801">
    <property type="term" value="P:monoatomic ion homeostasis"/>
    <property type="evidence" value="ECO:0007669"/>
    <property type="project" value="TreeGrafter"/>
</dbReference>
<feature type="transmembrane region" description="Helical" evidence="9">
    <location>
        <begin position="232"/>
        <end position="253"/>
    </location>
</feature>
<feature type="transmembrane region" description="Helical" evidence="9">
    <location>
        <begin position="258"/>
        <end position="277"/>
    </location>
</feature>
<dbReference type="RefSeq" id="WP_145350113.1">
    <property type="nucleotide sequence ID" value="NZ_CP036262.1"/>
</dbReference>
<dbReference type="InterPro" id="IPR002178">
    <property type="entry name" value="PTS_EIIA_type-2_dom"/>
</dbReference>
<feature type="transmembrane region" description="Helical" evidence="9">
    <location>
        <begin position="444"/>
        <end position="464"/>
    </location>
</feature>
<evidence type="ECO:0000256" key="8">
    <source>
        <dbReference type="ARBA" id="ARBA00023136"/>
    </source>
</evidence>
<gene>
    <name evidence="11" type="primary">fruA</name>
    <name evidence="11" type="ORF">FF011L_06760</name>
</gene>
<dbReference type="OrthoDB" id="233552at2"/>
<evidence type="ECO:0000256" key="5">
    <source>
        <dbReference type="ARBA" id="ARBA00022692"/>
    </source>
</evidence>
<dbReference type="Gene3D" id="3.40.930.10">
    <property type="entry name" value="Mannitol-specific EII, Chain A"/>
    <property type="match status" value="1"/>
</dbReference>
<dbReference type="EMBL" id="CP036262">
    <property type="protein sequence ID" value="QDS91940.1"/>
    <property type="molecule type" value="Genomic_DNA"/>
</dbReference>
<sequence length="687" mass="75977">MKSIHLAISKGSCLLNLAGRSMPDILESSVDYLVQSGRLAEELRDVVTEGLRNREQQDSTVIGHGCAVPHMYDDRIAEPTLLFVRLRHPVNLGAPDGVATQFLFVMIGPTDQTSAHLDLMSNIARLMSDNEFGYQAAQATSQQAVLDAIEQHVERHELRAAPPTQEISAGLRVGGRPFAGIAADLRRRIPHYIDDFKSGFQGKCVASIVFMFFACLAPAVTFGGVLGDYTGGQIGAIEMLVATAGCGIFYALFAGQPLIILGGVGQILIFTVILFRLCEDMDLADHFLGVYGWIGLWTALFTILLAVTNASNLMKYFTRFTDEIFSVLMSLIFIYEASKAIVHQFQDSFADEMTSHDSAFLALLLTLGTFYIAMSLAGLRRSYFLVPWMREFLADFGPTIALAAMAAIAWWLRDEVALDRLQVQSTFGTTSGRPWLVDFGSVPMWARFAAIGPALLATVLIYLTQNITARLINNPQNKLQKGESYHWDLAISGGLIGVCSLFGLPWLGAATVRSLAHVRALSNVQEVTLRNGTTKEQIVHVNENRLTALAIHLLVAASLLCLPLFKIIPMATLYGIFLFMGVISLRGVQFLERVNLWIMDSAMYPVTHYTRRVPMRTIHLYTLVQVVCLLVLCAVNISPNKILQILFPVFIAFLVPVRALLPLWFREKDLAFLDAGENPDAEETHWL</sequence>
<organism evidence="11 12">
    <name type="scientific">Roseimaritima multifibrata</name>
    <dbReference type="NCBI Taxonomy" id="1930274"/>
    <lineage>
        <taxon>Bacteria</taxon>
        <taxon>Pseudomonadati</taxon>
        <taxon>Planctomycetota</taxon>
        <taxon>Planctomycetia</taxon>
        <taxon>Pirellulales</taxon>
        <taxon>Pirellulaceae</taxon>
        <taxon>Roseimaritima</taxon>
    </lineage>
</organism>
<keyword evidence="4" id="KW-1003">Cell membrane</keyword>
<dbReference type="InterPro" id="IPR016152">
    <property type="entry name" value="PTrfase/Anion_transptr"/>
</dbReference>
<evidence type="ECO:0000256" key="4">
    <source>
        <dbReference type="ARBA" id="ARBA00022475"/>
    </source>
</evidence>
<name>A0A517MAM7_9BACT</name>
<evidence type="ECO:0000313" key="12">
    <source>
        <dbReference type="Proteomes" id="UP000320672"/>
    </source>
</evidence>
<dbReference type="PROSITE" id="PS51094">
    <property type="entry name" value="PTS_EIIA_TYPE_2"/>
    <property type="match status" value="1"/>
</dbReference>
<feature type="transmembrane region" description="Helical" evidence="9">
    <location>
        <begin position="485"/>
        <end position="507"/>
    </location>
</feature>
<comment type="similarity">
    <text evidence="2">Belongs to the anion exchanger (TC 2.A.31) family.</text>
</comment>
<dbReference type="Proteomes" id="UP000320672">
    <property type="component" value="Chromosome"/>
</dbReference>
<dbReference type="Pfam" id="PF00955">
    <property type="entry name" value="HCO3_cotransp"/>
    <property type="match status" value="2"/>
</dbReference>
<reference evidence="11 12" key="1">
    <citation type="submission" date="2019-02" db="EMBL/GenBank/DDBJ databases">
        <title>Deep-cultivation of Planctomycetes and their phenomic and genomic characterization uncovers novel biology.</title>
        <authorList>
            <person name="Wiegand S."/>
            <person name="Jogler M."/>
            <person name="Boedeker C."/>
            <person name="Pinto D."/>
            <person name="Vollmers J."/>
            <person name="Rivas-Marin E."/>
            <person name="Kohn T."/>
            <person name="Peeters S.H."/>
            <person name="Heuer A."/>
            <person name="Rast P."/>
            <person name="Oberbeckmann S."/>
            <person name="Bunk B."/>
            <person name="Jeske O."/>
            <person name="Meyerdierks A."/>
            <person name="Storesund J.E."/>
            <person name="Kallscheuer N."/>
            <person name="Luecker S."/>
            <person name="Lage O.M."/>
            <person name="Pohl T."/>
            <person name="Merkel B.J."/>
            <person name="Hornburger P."/>
            <person name="Mueller R.-W."/>
            <person name="Bruemmer F."/>
            <person name="Labrenz M."/>
            <person name="Spormann A.M."/>
            <person name="Op den Camp H."/>
            <person name="Overmann J."/>
            <person name="Amann R."/>
            <person name="Jetten M.S.M."/>
            <person name="Mascher T."/>
            <person name="Medema M.H."/>
            <person name="Devos D.P."/>
            <person name="Kaster A.-K."/>
            <person name="Ovreas L."/>
            <person name="Rohde M."/>
            <person name="Galperin M.Y."/>
            <person name="Jogler C."/>
        </authorList>
    </citation>
    <scope>NUCLEOTIDE SEQUENCE [LARGE SCALE GENOMIC DNA]</scope>
    <source>
        <strain evidence="11 12">FF011L</strain>
    </source>
</reference>
<proteinExistence type="inferred from homology"/>
<evidence type="ECO:0000256" key="9">
    <source>
        <dbReference type="SAM" id="Phobius"/>
    </source>
</evidence>
<evidence type="ECO:0000256" key="2">
    <source>
        <dbReference type="ARBA" id="ARBA00010993"/>
    </source>
</evidence>
<keyword evidence="3" id="KW-0813">Transport</keyword>
<dbReference type="PANTHER" id="PTHR11453">
    <property type="entry name" value="ANION EXCHANGE PROTEIN"/>
    <property type="match status" value="1"/>
</dbReference>
<evidence type="ECO:0000256" key="7">
    <source>
        <dbReference type="ARBA" id="ARBA00023065"/>
    </source>
</evidence>
<evidence type="ECO:0000256" key="6">
    <source>
        <dbReference type="ARBA" id="ARBA00022989"/>
    </source>
</evidence>
<keyword evidence="12" id="KW-1185">Reference proteome</keyword>
<dbReference type="Gene3D" id="1.10.287.570">
    <property type="entry name" value="Helical hairpin bin"/>
    <property type="match status" value="1"/>
</dbReference>